<dbReference type="Proteomes" id="UP001153709">
    <property type="component" value="Chromosome 8"/>
</dbReference>
<keyword evidence="7" id="KW-0915">Sodium</keyword>
<evidence type="ECO:0000256" key="11">
    <source>
        <dbReference type="ARBA" id="ARBA00023303"/>
    </source>
</evidence>
<keyword evidence="14" id="KW-1185">Reference proteome</keyword>
<comment type="similarity">
    <text evidence="2 12">Belongs to the amiloride-sensitive sodium channel (TC 1.A.6) family.</text>
</comment>
<evidence type="ECO:0000256" key="2">
    <source>
        <dbReference type="ARBA" id="ARBA00007193"/>
    </source>
</evidence>
<evidence type="ECO:0000313" key="14">
    <source>
        <dbReference type="Proteomes" id="UP001153709"/>
    </source>
</evidence>
<organism evidence="13 14">
    <name type="scientific">Diabrotica balteata</name>
    <name type="common">Banded cucumber beetle</name>
    <dbReference type="NCBI Taxonomy" id="107213"/>
    <lineage>
        <taxon>Eukaryota</taxon>
        <taxon>Metazoa</taxon>
        <taxon>Ecdysozoa</taxon>
        <taxon>Arthropoda</taxon>
        <taxon>Hexapoda</taxon>
        <taxon>Insecta</taxon>
        <taxon>Pterygota</taxon>
        <taxon>Neoptera</taxon>
        <taxon>Endopterygota</taxon>
        <taxon>Coleoptera</taxon>
        <taxon>Polyphaga</taxon>
        <taxon>Cucujiformia</taxon>
        <taxon>Chrysomeloidea</taxon>
        <taxon>Chrysomelidae</taxon>
        <taxon>Galerucinae</taxon>
        <taxon>Diabroticina</taxon>
        <taxon>Diabroticites</taxon>
        <taxon>Diabrotica</taxon>
    </lineage>
</organism>
<gene>
    <name evidence="13" type="ORF">DIABBA_LOCUS12459</name>
</gene>
<keyword evidence="4 12" id="KW-0894">Sodium channel</keyword>
<evidence type="ECO:0000256" key="4">
    <source>
        <dbReference type="ARBA" id="ARBA00022461"/>
    </source>
</evidence>
<comment type="subcellular location">
    <subcellularLocation>
        <location evidence="1">Membrane</location>
        <topology evidence="1">Multi-pass membrane protein</topology>
    </subcellularLocation>
</comment>
<keyword evidence="6" id="KW-1133">Transmembrane helix</keyword>
<sequence>MNQAKKTEVNKIKADGNPLDMKLLDDICNGNDSSHNNYTGQYDWTMLRNFLIRVGNSCSDMLKACKWSSDKKSCEDLFNNDLTDEGLCCSFNRLPPTKIFRNPNYLPSLVQPININLIQIYAPTSDKPETEVLDFYRHKTSFRRRYCIRDADIA</sequence>
<dbReference type="Pfam" id="PF00858">
    <property type="entry name" value="ASC"/>
    <property type="match status" value="1"/>
</dbReference>
<evidence type="ECO:0000256" key="1">
    <source>
        <dbReference type="ARBA" id="ARBA00004141"/>
    </source>
</evidence>
<evidence type="ECO:0000256" key="9">
    <source>
        <dbReference type="ARBA" id="ARBA00023136"/>
    </source>
</evidence>
<evidence type="ECO:0000256" key="10">
    <source>
        <dbReference type="ARBA" id="ARBA00023201"/>
    </source>
</evidence>
<protein>
    <submittedName>
        <fullName evidence="13">Uncharacterized protein</fullName>
    </submittedName>
</protein>
<reference evidence="13" key="1">
    <citation type="submission" date="2022-01" db="EMBL/GenBank/DDBJ databases">
        <authorList>
            <person name="King R."/>
        </authorList>
    </citation>
    <scope>NUCLEOTIDE SEQUENCE</scope>
</reference>
<keyword evidence="3 12" id="KW-0813">Transport</keyword>
<dbReference type="AlphaFoldDB" id="A0A9N9XH69"/>
<keyword evidence="10 12" id="KW-0739">Sodium transport</keyword>
<name>A0A9N9XH69_DIABA</name>
<dbReference type="GO" id="GO:0016020">
    <property type="term" value="C:membrane"/>
    <property type="evidence" value="ECO:0007669"/>
    <property type="project" value="UniProtKB-SubCell"/>
</dbReference>
<dbReference type="GO" id="GO:0005272">
    <property type="term" value="F:sodium channel activity"/>
    <property type="evidence" value="ECO:0007669"/>
    <property type="project" value="UniProtKB-KW"/>
</dbReference>
<keyword evidence="5 12" id="KW-0812">Transmembrane</keyword>
<evidence type="ECO:0000313" key="13">
    <source>
        <dbReference type="EMBL" id="CAG9839722.1"/>
    </source>
</evidence>
<dbReference type="OrthoDB" id="6021021at2759"/>
<evidence type="ECO:0000256" key="7">
    <source>
        <dbReference type="ARBA" id="ARBA00023053"/>
    </source>
</evidence>
<evidence type="ECO:0000256" key="8">
    <source>
        <dbReference type="ARBA" id="ARBA00023065"/>
    </source>
</evidence>
<accession>A0A9N9XH69</accession>
<dbReference type="EMBL" id="OU898283">
    <property type="protein sequence ID" value="CAG9839722.1"/>
    <property type="molecule type" value="Genomic_DNA"/>
</dbReference>
<dbReference type="Gene3D" id="2.60.470.10">
    <property type="entry name" value="Acid-sensing ion channels like domains"/>
    <property type="match status" value="1"/>
</dbReference>
<keyword evidence="8 12" id="KW-0406">Ion transport</keyword>
<proteinExistence type="inferred from homology"/>
<keyword evidence="9" id="KW-0472">Membrane</keyword>
<evidence type="ECO:0000256" key="12">
    <source>
        <dbReference type="RuleBase" id="RU000679"/>
    </source>
</evidence>
<evidence type="ECO:0000256" key="5">
    <source>
        <dbReference type="ARBA" id="ARBA00022692"/>
    </source>
</evidence>
<evidence type="ECO:0000256" key="6">
    <source>
        <dbReference type="ARBA" id="ARBA00022989"/>
    </source>
</evidence>
<evidence type="ECO:0000256" key="3">
    <source>
        <dbReference type="ARBA" id="ARBA00022448"/>
    </source>
</evidence>
<keyword evidence="11 12" id="KW-0407">Ion channel</keyword>
<dbReference type="InterPro" id="IPR001873">
    <property type="entry name" value="ENaC"/>
</dbReference>